<protein>
    <recommendedName>
        <fullName evidence="3">Protein kinase domain-containing protein</fullName>
    </recommendedName>
</protein>
<keyword evidence="2" id="KW-0472">Membrane</keyword>
<feature type="domain" description="Protein kinase" evidence="3">
    <location>
        <begin position="299"/>
        <end position="569"/>
    </location>
</feature>
<organism evidence="4 5">
    <name type="scientific">Phytophthora oleae</name>
    <dbReference type="NCBI Taxonomy" id="2107226"/>
    <lineage>
        <taxon>Eukaryota</taxon>
        <taxon>Sar</taxon>
        <taxon>Stramenopiles</taxon>
        <taxon>Oomycota</taxon>
        <taxon>Peronosporomycetes</taxon>
        <taxon>Peronosporales</taxon>
        <taxon>Peronosporaceae</taxon>
        <taxon>Phytophthora</taxon>
    </lineage>
</organism>
<keyword evidence="5" id="KW-1185">Reference proteome</keyword>
<comment type="caution">
    <text evidence="4">The sequence shown here is derived from an EMBL/GenBank/DDBJ whole genome shotgun (WGS) entry which is preliminary data.</text>
</comment>
<dbReference type="InterPro" id="IPR008271">
    <property type="entry name" value="Ser/Thr_kinase_AS"/>
</dbReference>
<evidence type="ECO:0000259" key="3">
    <source>
        <dbReference type="PROSITE" id="PS50011"/>
    </source>
</evidence>
<feature type="compositionally biased region" description="Low complexity" evidence="1">
    <location>
        <begin position="158"/>
        <end position="195"/>
    </location>
</feature>
<evidence type="ECO:0000313" key="5">
    <source>
        <dbReference type="Proteomes" id="UP001632037"/>
    </source>
</evidence>
<name>A0ABD3FER4_9STRA</name>
<dbReference type="EMBL" id="JBIMZQ010000022">
    <property type="protein sequence ID" value="KAL3664786.1"/>
    <property type="molecule type" value="Genomic_DNA"/>
</dbReference>
<gene>
    <name evidence="4" type="ORF">V7S43_009966</name>
</gene>
<evidence type="ECO:0000256" key="1">
    <source>
        <dbReference type="SAM" id="MobiDB-lite"/>
    </source>
</evidence>
<keyword evidence="2" id="KW-0812">Transmembrane</keyword>
<dbReference type="InterPro" id="IPR051681">
    <property type="entry name" value="Ser/Thr_Kinases-Pseudokinases"/>
</dbReference>
<dbReference type="Gene3D" id="3.30.200.20">
    <property type="entry name" value="Phosphorylase Kinase, domain 1"/>
    <property type="match status" value="1"/>
</dbReference>
<reference evidence="4 5" key="1">
    <citation type="submission" date="2024-09" db="EMBL/GenBank/DDBJ databases">
        <title>Genome sequencing and assembly of Phytophthora oleae, isolate VK10A, causative agent of rot of olive drupes.</title>
        <authorList>
            <person name="Conti Taguali S."/>
            <person name="Riolo M."/>
            <person name="La Spada F."/>
            <person name="Cacciola S.O."/>
            <person name="Dionisio G."/>
        </authorList>
    </citation>
    <scope>NUCLEOTIDE SEQUENCE [LARGE SCALE GENOMIC DNA]</scope>
    <source>
        <strain evidence="4 5">VK10A</strain>
    </source>
</reference>
<sequence>MQSVNLFSDAYCSSPIFVEVTASTSCSSSDCTSAITGTGSYYTTTTCPSDGYSSAAEVFGDTGYLLVAVYLEAACETSYTQDAYLASGECETSGDGSAVIATLFSNGSAKLQYYLDSACSISIIDTIYISEDLLTSHTCYSGSKYYSNSGGATTNGVSSTAESASSASSDSTTTTGKIGSTSSDGTTTGSGSGSSDSSGVSVGLIAGIAVGCVVLLLLVVCCCCCRRRKRNREQQVEMNIPSPVAFEQIITPTVNELRPTTSAKYTTETETLSSSGGTMRSKLWDDEVIVAARIPREKVLVDHLVNRGGFGEVYAGSYNGQAVAIKMLLPERKKSIDQVNAFLAEVKLMAVLDHPHIVTFVGVAWDSLADLCVVSEFMTIDLRNLLAKFEQHHLPVGFDHDKVKVALHVAHALTYLHSCAPPVIHRDLKSSNILLNEAMDAKVTDFGISRERIDATMTAGVGSSLWMAPEVMLGKRYDDKADMFSFGVVLSELDQHTLPYAHAKSTKSTSGQTIPDAAILQMVALGKLRVKFSGNGPSSMVELGLACVSADPKQRPTAAEALYQLQKILANEV</sequence>
<accession>A0ABD3FER4</accession>
<dbReference type="InterPro" id="IPR011009">
    <property type="entry name" value="Kinase-like_dom_sf"/>
</dbReference>
<dbReference type="PROSITE" id="PS00108">
    <property type="entry name" value="PROTEIN_KINASE_ST"/>
    <property type="match status" value="1"/>
</dbReference>
<dbReference type="PANTHER" id="PTHR44329">
    <property type="entry name" value="SERINE/THREONINE-PROTEIN KINASE TNNI3K-RELATED"/>
    <property type="match status" value="1"/>
</dbReference>
<dbReference type="Gene3D" id="1.10.510.10">
    <property type="entry name" value="Transferase(Phosphotransferase) domain 1"/>
    <property type="match status" value="1"/>
</dbReference>
<dbReference type="PANTHER" id="PTHR44329:SF214">
    <property type="entry name" value="PROTEIN KINASE DOMAIN-CONTAINING PROTEIN"/>
    <property type="match status" value="1"/>
</dbReference>
<dbReference type="PROSITE" id="PS50011">
    <property type="entry name" value="PROTEIN_KINASE_DOM"/>
    <property type="match status" value="1"/>
</dbReference>
<dbReference type="AlphaFoldDB" id="A0ABD3FER4"/>
<evidence type="ECO:0000256" key="2">
    <source>
        <dbReference type="SAM" id="Phobius"/>
    </source>
</evidence>
<feature type="region of interest" description="Disordered" evidence="1">
    <location>
        <begin position="157"/>
        <end position="195"/>
    </location>
</feature>
<dbReference type="InterPro" id="IPR000719">
    <property type="entry name" value="Prot_kinase_dom"/>
</dbReference>
<dbReference type="SMART" id="SM00220">
    <property type="entry name" value="S_TKc"/>
    <property type="match status" value="1"/>
</dbReference>
<proteinExistence type="predicted"/>
<evidence type="ECO:0000313" key="4">
    <source>
        <dbReference type="EMBL" id="KAL3664786.1"/>
    </source>
</evidence>
<keyword evidence="2" id="KW-1133">Transmembrane helix</keyword>
<feature type="transmembrane region" description="Helical" evidence="2">
    <location>
        <begin position="202"/>
        <end position="225"/>
    </location>
</feature>
<dbReference type="Pfam" id="PF00069">
    <property type="entry name" value="Pkinase"/>
    <property type="match status" value="1"/>
</dbReference>
<dbReference type="Proteomes" id="UP001632037">
    <property type="component" value="Unassembled WGS sequence"/>
</dbReference>
<dbReference type="SUPFAM" id="SSF56112">
    <property type="entry name" value="Protein kinase-like (PK-like)"/>
    <property type="match status" value="1"/>
</dbReference>